<sequence>MSVSATVLRELHRIHTQLGDLNERLARGPRQVQARQSNVTHQETALSAAQDKVLQTKKATDQKQLDLKTSENKILDWKAKLNTCSNNREYQTLVEQIAAAEMANSVLADEILELMERVDQLSLEVKEVEKSLAAVKSDLATFRDSVTAEGELIKGDIVRLEAELAEVEKELPVTLKEDYKRVIRGKGADGMAPVEDLVCQGCGQKITLNMQNDLLLSNPIFCKNCGCLLYLNE</sequence>
<feature type="coiled-coil region" evidence="1">
    <location>
        <begin position="104"/>
        <end position="177"/>
    </location>
</feature>
<evidence type="ECO:0000313" key="3">
    <source>
        <dbReference type="Proteomes" id="UP000323917"/>
    </source>
</evidence>
<evidence type="ECO:0000313" key="2">
    <source>
        <dbReference type="EMBL" id="QEG35194.1"/>
    </source>
</evidence>
<name>A0A5B9Q827_9BACT</name>
<dbReference type="Gene3D" id="1.10.287.1490">
    <property type="match status" value="1"/>
</dbReference>
<dbReference type="OrthoDB" id="260976at2"/>
<organism evidence="2 3">
    <name type="scientific">Bythopirellula goksoeyrii</name>
    <dbReference type="NCBI Taxonomy" id="1400387"/>
    <lineage>
        <taxon>Bacteria</taxon>
        <taxon>Pseudomonadati</taxon>
        <taxon>Planctomycetota</taxon>
        <taxon>Planctomycetia</taxon>
        <taxon>Pirellulales</taxon>
        <taxon>Lacipirellulaceae</taxon>
        <taxon>Bythopirellula</taxon>
    </lineage>
</organism>
<gene>
    <name evidence="2" type="ORF">Pr1d_24880</name>
</gene>
<proteinExistence type="predicted"/>
<reference evidence="2 3" key="1">
    <citation type="submission" date="2019-08" db="EMBL/GenBank/DDBJ databases">
        <title>Deep-cultivation of Planctomycetes and their phenomic and genomic characterization uncovers novel biology.</title>
        <authorList>
            <person name="Wiegand S."/>
            <person name="Jogler M."/>
            <person name="Boedeker C."/>
            <person name="Pinto D."/>
            <person name="Vollmers J."/>
            <person name="Rivas-Marin E."/>
            <person name="Kohn T."/>
            <person name="Peeters S.H."/>
            <person name="Heuer A."/>
            <person name="Rast P."/>
            <person name="Oberbeckmann S."/>
            <person name="Bunk B."/>
            <person name="Jeske O."/>
            <person name="Meyerdierks A."/>
            <person name="Storesund J.E."/>
            <person name="Kallscheuer N."/>
            <person name="Luecker S."/>
            <person name="Lage O.M."/>
            <person name="Pohl T."/>
            <person name="Merkel B.J."/>
            <person name="Hornburger P."/>
            <person name="Mueller R.-W."/>
            <person name="Bruemmer F."/>
            <person name="Labrenz M."/>
            <person name="Spormann A.M."/>
            <person name="Op den Camp H."/>
            <person name="Overmann J."/>
            <person name="Amann R."/>
            <person name="Jetten M.S.M."/>
            <person name="Mascher T."/>
            <person name="Medema M.H."/>
            <person name="Devos D.P."/>
            <person name="Kaster A.-K."/>
            <person name="Ovreas L."/>
            <person name="Rohde M."/>
            <person name="Galperin M.Y."/>
            <person name="Jogler C."/>
        </authorList>
    </citation>
    <scope>NUCLEOTIDE SEQUENCE [LARGE SCALE GENOMIC DNA]</scope>
    <source>
        <strain evidence="2 3">Pr1d</strain>
    </source>
</reference>
<protein>
    <submittedName>
        <fullName evidence="2">Zinc ribbon domain protein</fullName>
    </submittedName>
</protein>
<dbReference type="EMBL" id="CP042913">
    <property type="protein sequence ID" value="QEG35194.1"/>
    <property type="molecule type" value="Genomic_DNA"/>
</dbReference>
<accession>A0A5B9Q827</accession>
<dbReference type="KEGG" id="bgok:Pr1d_24880"/>
<dbReference type="Proteomes" id="UP000323917">
    <property type="component" value="Chromosome"/>
</dbReference>
<keyword evidence="1" id="KW-0175">Coiled coil</keyword>
<dbReference type="RefSeq" id="WP_148073735.1">
    <property type="nucleotide sequence ID" value="NZ_CP042913.1"/>
</dbReference>
<evidence type="ECO:0000256" key="1">
    <source>
        <dbReference type="SAM" id="Coils"/>
    </source>
</evidence>
<keyword evidence="3" id="KW-1185">Reference proteome</keyword>
<dbReference type="AlphaFoldDB" id="A0A5B9Q827"/>